<evidence type="ECO:0000313" key="3">
    <source>
        <dbReference type="WBParaSite" id="NBR_0001206201-mRNA-1"/>
    </source>
</evidence>
<reference evidence="3" key="1">
    <citation type="submission" date="2017-02" db="UniProtKB">
        <authorList>
            <consortium name="WormBaseParasite"/>
        </authorList>
    </citation>
    <scope>IDENTIFICATION</scope>
</reference>
<dbReference type="Proteomes" id="UP000271162">
    <property type="component" value="Unassembled WGS sequence"/>
</dbReference>
<gene>
    <name evidence="1" type="ORF">NBR_LOCUS12063</name>
</gene>
<organism evidence="3">
    <name type="scientific">Nippostrongylus brasiliensis</name>
    <name type="common">Rat hookworm</name>
    <dbReference type="NCBI Taxonomy" id="27835"/>
    <lineage>
        <taxon>Eukaryota</taxon>
        <taxon>Metazoa</taxon>
        <taxon>Ecdysozoa</taxon>
        <taxon>Nematoda</taxon>
        <taxon>Chromadorea</taxon>
        <taxon>Rhabditida</taxon>
        <taxon>Rhabditina</taxon>
        <taxon>Rhabditomorpha</taxon>
        <taxon>Strongyloidea</taxon>
        <taxon>Heligmosomidae</taxon>
        <taxon>Nippostrongylus</taxon>
    </lineage>
</organism>
<proteinExistence type="predicted"/>
<evidence type="ECO:0000313" key="1">
    <source>
        <dbReference type="EMBL" id="VDL75652.1"/>
    </source>
</evidence>
<evidence type="ECO:0000313" key="2">
    <source>
        <dbReference type="Proteomes" id="UP000271162"/>
    </source>
</evidence>
<dbReference type="EMBL" id="UYSL01020667">
    <property type="protein sequence ID" value="VDL75652.1"/>
    <property type="molecule type" value="Genomic_DNA"/>
</dbReference>
<dbReference type="AlphaFoldDB" id="A0A0N4Y7D3"/>
<dbReference type="WBParaSite" id="NBR_0001206201-mRNA-1">
    <property type="protein sequence ID" value="NBR_0001206201-mRNA-1"/>
    <property type="gene ID" value="NBR_0001206201"/>
</dbReference>
<name>A0A0N4Y7D3_NIPBR</name>
<keyword evidence="2" id="KW-1185">Reference proteome</keyword>
<protein>
    <submittedName>
        <fullName evidence="3">Integrase</fullName>
    </submittedName>
</protein>
<sequence length="70" mass="7964">MTNLERKDRRDGRFIVRNWACVEMDVAIEEIGVETVDELSLTHSGRRDDSIRTLECGHLAYALARLSSVS</sequence>
<accession>A0A0N4Y7D3</accession>
<reference evidence="1 2" key="2">
    <citation type="submission" date="2018-11" db="EMBL/GenBank/DDBJ databases">
        <authorList>
            <consortium name="Pathogen Informatics"/>
        </authorList>
    </citation>
    <scope>NUCLEOTIDE SEQUENCE [LARGE SCALE GENOMIC DNA]</scope>
</reference>